<name>A0ABT2SNI6_9FIRM</name>
<dbReference type="Proteomes" id="UP001652338">
    <property type="component" value="Unassembled WGS sequence"/>
</dbReference>
<gene>
    <name evidence="2" type="ORF">OCV47_09580</name>
</gene>
<accession>A0ABT2SNI6</accession>
<reference evidence="2 3" key="1">
    <citation type="journal article" date="2021" name="ISME Commun">
        <title>Automated analysis of genomic sequences facilitates high-throughput and comprehensive description of bacteria.</title>
        <authorList>
            <person name="Hitch T.C.A."/>
        </authorList>
    </citation>
    <scope>NUCLEOTIDE SEQUENCE [LARGE SCALE GENOMIC DNA]</scope>
    <source>
        <strain evidence="2 3">Sanger_29</strain>
    </source>
</reference>
<comment type="caution">
    <text evidence="2">The sequence shown here is derived from an EMBL/GenBank/DDBJ whole genome shotgun (WGS) entry which is preliminary data.</text>
</comment>
<feature type="domain" description="Transposase IS30-like HTH" evidence="1">
    <location>
        <begin position="7"/>
        <end position="47"/>
    </location>
</feature>
<evidence type="ECO:0000259" key="1">
    <source>
        <dbReference type="Pfam" id="PF13936"/>
    </source>
</evidence>
<dbReference type="Pfam" id="PF13936">
    <property type="entry name" value="HTH_38"/>
    <property type="match status" value="1"/>
</dbReference>
<organism evidence="2 3">
    <name type="scientific">Muricoprocola aceti</name>
    <dbReference type="NCBI Taxonomy" id="2981772"/>
    <lineage>
        <taxon>Bacteria</taxon>
        <taxon>Bacillati</taxon>
        <taxon>Bacillota</taxon>
        <taxon>Clostridia</taxon>
        <taxon>Lachnospirales</taxon>
        <taxon>Lachnospiraceae</taxon>
        <taxon>Muricoprocola</taxon>
    </lineage>
</organism>
<proteinExistence type="predicted"/>
<sequence>MKNKGNQKHLTFEQRVDIEKGLTENKSFAEIGRIIGKDPSTVSKEVRLHARIKERPDSGYTNPPCIHRKKCKMTGLCDNQCGTMCKICKKQNMRCIDVCPAYETAECEKLKKPPYVCNGCGKKTHCLMPRMFYSSKYAHDEPCN</sequence>
<evidence type="ECO:0000313" key="2">
    <source>
        <dbReference type="EMBL" id="MCU6725598.1"/>
    </source>
</evidence>
<evidence type="ECO:0000313" key="3">
    <source>
        <dbReference type="Proteomes" id="UP001652338"/>
    </source>
</evidence>
<protein>
    <submittedName>
        <fullName evidence="2">Helix-turn-helix domain-containing protein</fullName>
    </submittedName>
</protein>
<dbReference type="InterPro" id="IPR025246">
    <property type="entry name" value="IS30-like_HTH"/>
</dbReference>
<keyword evidence="3" id="KW-1185">Reference proteome</keyword>
<dbReference type="EMBL" id="JAOQKE010000011">
    <property type="protein sequence ID" value="MCU6725598.1"/>
    <property type="molecule type" value="Genomic_DNA"/>
</dbReference>
<dbReference type="RefSeq" id="WP_262654861.1">
    <property type="nucleotide sequence ID" value="NZ_JAOQKE010000011.1"/>
</dbReference>